<evidence type="ECO:0000256" key="4">
    <source>
        <dbReference type="ARBA" id="ARBA00022839"/>
    </source>
</evidence>
<evidence type="ECO:0000259" key="7">
    <source>
        <dbReference type="Pfam" id="PF02601"/>
    </source>
</evidence>
<dbReference type="GO" id="GO:0008855">
    <property type="term" value="F:exodeoxyribonuclease VII activity"/>
    <property type="evidence" value="ECO:0007669"/>
    <property type="project" value="UniProtKB-UniRule"/>
</dbReference>
<dbReference type="Pfam" id="PF02601">
    <property type="entry name" value="Exonuc_VII_L"/>
    <property type="match status" value="1"/>
</dbReference>
<dbReference type="Proteomes" id="UP000502894">
    <property type="component" value="Chromosome"/>
</dbReference>
<dbReference type="Pfam" id="PF13742">
    <property type="entry name" value="tRNA_anti_2"/>
    <property type="match status" value="1"/>
</dbReference>
<dbReference type="GO" id="GO:0006308">
    <property type="term" value="P:DNA catabolic process"/>
    <property type="evidence" value="ECO:0007669"/>
    <property type="project" value="UniProtKB-UniRule"/>
</dbReference>
<dbReference type="NCBIfam" id="TIGR00237">
    <property type="entry name" value="xseA"/>
    <property type="match status" value="1"/>
</dbReference>
<dbReference type="GO" id="GO:0005737">
    <property type="term" value="C:cytoplasm"/>
    <property type="evidence" value="ECO:0007669"/>
    <property type="project" value="UniProtKB-SubCell"/>
</dbReference>
<comment type="subunit">
    <text evidence="5">Heterooligomer composed of large and small subunits.</text>
</comment>
<comment type="catalytic activity">
    <reaction evidence="5 6">
        <text>Exonucleolytic cleavage in either 5'- to 3'- or 3'- to 5'-direction to yield nucleoside 5'-phosphates.</text>
        <dbReference type="EC" id="3.1.11.6"/>
    </reaction>
</comment>
<gene>
    <name evidence="5 9" type="primary">xseA</name>
    <name evidence="9" type="ORF">TUM19329_14010</name>
</gene>
<dbReference type="PANTHER" id="PTHR30008">
    <property type="entry name" value="EXODEOXYRIBONUCLEASE 7 LARGE SUBUNIT"/>
    <property type="match status" value="1"/>
</dbReference>
<evidence type="ECO:0000259" key="8">
    <source>
        <dbReference type="Pfam" id="PF13742"/>
    </source>
</evidence>
<evidence type="ECO:0000256" key="5">
    <source>
        <dbReference type="HAMAP-Rule" id="MF_00378"/>
    </source>
</evidence>
<dbReference type="HAMAP" id="MF_00378">
    <property type="entry name" value="Exonuc_7_L"/>
    <property type="match status" value="1"/>
</dbReference>
<evidence type="ECO:0000256" key="6">
    <source>
        <dbReference type="RuleBase" id="RU004355"/>
    </source>
</evidence>
<dbReference type="CDD" id="cd04489">
    <property type="entry name" value="ExoVII_LU_OBF"/>
    <property type="match status" value="1"/>
</dbReference>
<keyword evidence="2 5" id="KW-0540">Nuclease</keyword>
<organism evidence="9 10">
    <name type="scientific">Legionella antarctica</name>
    <dbReference type="NCBI Taxonomy" id="2708020"/>
    <lineage>
        <taxon>Bacteria</taxon>
        <taxon>Pseudomonadati</taxon>
        <taxon>Pseudomonadota</taxon>
        <taxon>Gammaproteobacteria</taxon>
        <taxon>Legionellales</taxon>
        <taxon>Legionellaceae</taxon>
        <taxon>Legionella</taxon>
    </lineage>
</organism>
<keyword evidence="3 5" id="KW-0378">Hydrolase</keyword>
<dbReference type="InterPro" id="IPR003753">
    <property type="entry name" value="Exonuc_VII_L"/>
</dbReference>
<keyword evidence="4 5" id="KW-0269">Exonuclease</keyword>
<reference evidence="9" key="1">
    <citation type="journal article" date="2020" name="Microbiol. Resour. Announc.">
        <title>Complete Genome Sequence of Novel Psychrotolerant Legionella Strain TUM19329, Isolated from Antarctic Lake Sediment.</title>
        <authorList>
            <person name="Shimada S."/>
            <person name="Nakai R."/>
            <person name="Aoki K."/>
            <person name="Shimoeda N."/>
            <person name="Ohno G."/>
            <person name="Miyazaki Y."/>
            <person name="Kudoh S."/>
            <person name="Imura S."/>
            <person name="Watanabe K."/>
            <person name="Ishii Y."/>
            <person name="Tateda K."/>
        </authorList>
    </citation>
    <scope>NUCLEOTIDE SEQUENCE [LARGE SCALE GENOMIC DNA]</scope>
    <source>
        <strain evidence="9">TUM19329</strain>
    </source>
</reference>
<keyword evidence="10" id="KW-1185">Reference proteome</keyword>
<comment type="subcellular location">
    <subcellularLocation>
        <location evidence="5 6">Cytoplasm</location>
    </subcellularLocation>
</comment>
<dbReference type="RefSeq" id="WP_173236745.1">
    <property type="nucleotide sequence ID" value="NZ_AP022839.1"/>
</dbReference>
<dbReference type="EMBL" id="AP022839">
    <property type="protein sequence ID" value="BCA95040.1"/>
    <property type="molecule type" value="Genomic_DNA"/>
</dbReference>
<feature type="domain" description="Exonuclease VII large subunit C-terminal" evidence="7">
    <location>
        <begin position="125"/>
        <end position="436"/>
    </location>
</feature>
<evidence type="ECO:0000313" key="10">
    <source>
        <dbReference type="Proteomes" id="UP000502894"/>
    </source>
</evidence>
<dbReference type="KEGG" id="lant:TUM19329_14010"/>
<dbReference type="GO" id="GO:0003676">
    <property type="term" value="F:nucleic acid binding"/>
    <property type="evidence" value="ECO:0007669"/>
    <property type="project" value="InterPro"/>
</dbReference>
<dbReference type="GO" id="GO:0009318">
    <property type="term" value="C:exodeoxyribonuclease VII complex"/>
    <property type="evidence" value="ECO:0007669"/>
    <property type="project" value="UniProtKB-UniRule"/>
</dbReference>
<protein>
    <recommendedName>
        <fullName evidence="5">Exodeoxyribonuclease 7 large subunit</fullName>
        <ecNumber evidence="5">3.1.11.6</ecNumber>
    </recommendedName>
    <alternativeName>
        <fullName evidence="5">Exodeoxyribonuclease VII large subunit</fullName>
        <shortName evidence="5">Exonuclease VII large subunit</shortName>
    </alternativeName>
</protein>
<dbReference type="InterPro" id="IPR025824">
    <property type="entry name" value="OB-fold_nuc-bd_dom"/>
</dbReference>
<sequence length="443" mass="49107">MHTQISVMSVSQLNRQVKNHLENELGTVHVEGEVSNLSKPFSGHFYFTLKDSNAQIRCVFFKSRHVGSLATKLADGLQLVASGKLSLYEARGDYQLIVEQVTESGLGKLYQQFEELKNKLAAEGLFLQSRKKPLPAIPKTIGVITSTNGAAIRDILATLVRRFPLATILIYPSDVQGSTASFQLIKALQAANTDLRCDVLILARGGGSLEDLWAFNDEQLARQIAASLIPIVSGVGHETDFTIADFVADYRAETPTAAAAAVTPDCIELFNILDNALSRLKVAVNRSIQGHQLKLNHLMDKISSPKKNVAVYWQTLDYLERRLMTHLAHMINRKKNQLHLVSTQLHAKNPGTLIEQTQIRLMQISAHLAQQIQIKINHLKYQLNTNLSMLHAVSPLATLDRGYAIATIKHKVLFTTQQVQIGDTIEVQLAKGNLACEITRIKD</sequence>
<proteinExistence type="inferred from homology"/>
<comment type="similarity">
    <text evidence="5 6">Belongs to the XseA family.</text>
</comment>
<keyword evidence="1 5" id="KW-0963">Cytoplasm</keyword>
<dbReference type="InterPro" id="IPR020579">
    <property type="entry name" value="Exonuc_VII_lsu_C"/>
</dbReference>
<dbReference type="EC" id="3.1.11.6" evidence="5"/>
<dbReference type="PANTHER" id="PTHR30008:SF0">
    <property type="entry name" value="EXODEOXYRIBONUCLEASE 7 LARGE SUBUNIT"/>
    <property type="match status" value="1"/>
</dbReference>
<feature type="domain" description="OB-fold nucleic acid binding" evidence="8">
    <location>
        <begin position="8"/>
        <end position="101"/>
    </location>
</feature>
<accession>A0A6F8T4F9</accession>
<dbReference type="AlphaFoldDB" id="A0A6F8T4F9"/>
<evidence type="ECO:0000256" key="1">
    <source>
        <dbReference type="ARBA" id="ARBA00022490"/>
    </source>
</evidence>
<evidence type="ECO:0000256" key="3">
    <source>
        <dbReference type="ARBA" id="ARBA00022801"/>
    </source>
</evidence>
<name>A0A6F8T4F9_9GAMM</name>
<evidence type="ECO:0000313" key="9">
    <source>
        <dbReference type="EMBL" id="BCA95040.1"/>
    </source>
</evidence>
<evidence type="ECO:0000256" key="2">
    <source>
        <dbReference type="ARBA" id="ARBA00022722"/>
    </source>
</evidence>
<comment type="function">
    <text evidence="5">Bidirectionally degrades single-stranded DNA into large acid-insoluble oligonucleotides, which are then degraded further into small acid-soluble oligonucleotides.</text>
</comment>